<proteinExistence type="predicted"/>
<protein>
    <submittedName>
        <fullName evidence="1">Uncharacterized protein</fullName>
    </submittedName>
</protein>
<name>A0ACC8XDD7_9FIRM</name>
<comment type="caution">
    <text evidence="1">The sequence shown here is derived from an EMBL/GenBank/DDBJ whole genome shotgun (WGS) entry which is preliminary data.</text>
</comment>
<organism evidence="1 2">
    <name type="scientific">Candidatus Epulonipiscium fishelsonii</name>
    <dbReference type="NCBI Taxonomy" id="77094"/>
    <lineage>
        <taxon>Bacteria</taxon>
        <taxon>Bacillati</taxon>
        <taxon>Bacillota</taxon>
        <taxon>Clostridia</taxon>
        <taxon>Lachnospirales</taxon>
        <taxon>Lachnospiraceae</taxon>
        <taxon>Candidatus Epulonipiscium</taxon>
    </lineage>
</organism>
<reference evidence="1" key="1">
    <citation type="submission" date="2016-08" db="EMBL/GenBank/DDBJ databases">
        <authorList>
            <person name="Ngugi D.K."/>
            <person name="Miyake S."/>
            <person name="Stingl U."/>
        </authorList>
    </citation>
    <scope>NUCLEOTIDE SEQUENCE</scope>
    <source>
        <strain evidence="1">SCG-B11WGA-EpuloA1</strain>
    </source>
</reference>
<keyword evidence="2" id="KW-1185">Reference proteome</keyword>
<accession>A0ACC8XDD7</accession>
<sequence>MENNKHILSALNKTWILDLDGTILKHNGYKIDGKDTFLEGAFEFLVQIPPDDMIIFLTSRTKEYQKSTEAFLKQNNIRYNSIIFNVPYGERILINDAKPSGLPMTLAIDTIRDKFMDNTFEINLNL</sequence>
<evidence type="ECO:0000313" key="2">
    <source>
        <dbReference type="Proteomes" id="UP000188605"/>
    </source>
</evidence>
<dbReference type="EMBL" id="LJDB01000043">
    <property type="protein sequence ID" value="ONI40949.1"/>
    <property type="molecule type" value="Genomic_DNA"/>
</dbReference>
<dbReference type="Proteomes" id="UP000188605">
    <property type="component" value="Unassembled WGS sequence"/>
</dbReference>
<evidence type="ECO:0000313" key="1">
    <source>
        <dbReference type="EMBL" id="ONI40949.1"/>
    </source>
</evidence>
<gene>
    <name evidence="1" type="ORF">AN396_04105</name>
</gene>